<dbReference type="RefSeq" id="XP_046043588.1">
    <property type="nucleotide sequence ID" value="XM_046200840.1"/>
</dbReference>
<organism evidence="1 2">
    <name type="scientific">Fusarium redolens</name>
    <dbReference type="NCBI Taxonomy" id="48865"/>
    <lineage>
        <taxon>Eukaryota</taxon>
        <taxon>Fungi</taxon>
        <taxon>Dikarya</taxon>
        <taxon>Ascomycota</taxon>
        <taxon>Pezizomycotina</taxon>
        <taxon>Sordariomycetes</taxon>
        <taxon>Hypocreomycetidae</taxon>
        <taxon>Hypocreales</taxon>
        <taxon>Nectriaceae</taxon>
        <taxon>Fusarium</taxon>
        <taxon>Fusarium redolens species complex</taxon>
    </lineage>
</organism>
<dbReference type="AlphaFoldDB" id="A0A9P9G381"/>
<evidence type="ECO:0000313" key="1">
    <source>
        <dbReference type="EMBL" id="KAH7231651.1"/>
    </source>
</evidence>
<comment type="caution">
    <text evidence="1">The sequence shown here is derived from an EMBL/GenBank/DDBJ whole genome shotgun (WGS) entry which is preliminary data.</text>
</comment>
<name>A0A9P9G381_FUSRE</name>
<dbReference type="GeneID" id="70230794"/>
<protein>
    <submittedName>
        <fullName evidence="1">Uncharacterized protein</fullName>
    </submittedName>
</protein>
<dbReference type="EMBL" id="JAGMUX010000020">
    <property type="protein sequence ID" value="KAH7231651.1"/>
    <property type="molecule type" value="Genomic_DNA"/>
</dbReference>
<keyword evidence="2" id="KW-1185">Reference proteome</keyword>
<feature type="non-terminal residue" evidence="1">
    <location>
        <position position="1"/>
    </location>
</feature>
<accession>A0A9P9G381</accession>
<sequence>LERTQWPAIVHKSRRDILQALTQLPNPRALIVDHVLGQGPSGGDPDIASPWQDWQQIACIVSALEHVLDWCEMTACDTGRSLLCWLYSSRPEFCCQNPFTPLAEDSSRKRY</sequence>
<evidence type="ECO:0000313" key="2">
    <source>
        <dbReference type="Proteomes" id="UP000720189"/>
    </source>
</evidence>
<proteinExistence type="predicted"/>
<dbReference type="Proteomes" id="UP000720189">
    <property type="component" value="Unassembled WGS sequence"/>
</dbReference>
<gene>
    <name evidence="1" type="ORF">BKA55DRAFT_712963</name>
</gene>
<reference evidence="1" key="1">
    <citation type="journal article" date="2021" name="Nat. Commun.">
        <title>Genetic determinants of endophytism in the Arabidopsis root mycobiome.</title>
        <authorList>
            <person name="Mesny F."/>
            <person name="Miyauchi S."/>
            <person name="Thiergart T."/>
            <person name="Pickel B."/>
            <person name="Atanasova L."/>
            <person name="Karlsson M."/>
            <person name="Huettel B."/>
            <person name="Barry K.W."/>
            <person name="Haridas S."/>
            <person name="Chen C."/>
            <person name="Bauer D."/>
            <person name="Andreopoulos W."/>
            <person name="Pangilinan J."/>
            <person name="LaButti K."/>
            <person name="Riley R."/>
            <person name="Lipzen A."/>
            <person name="Clum A."/>
            <person name="Drula E."/>
            <person name="Henrissat B."/>
            <person name="Kohler A."/>
            <person name="Grigoriev I.V."/>
            <person name="Martin F.M."/>
            <person name="Hacquard S."/>
        </authorList>
    </citation>
    <scope>NUCLEOTIDE SEQUENCE</scope>
    <source>
        <strain evidence="1">MPI-CAGE-AT-0023</strain>
    </source>
</reference>
<dbReference type="OrthoDB" id="5222260at2759"/>